<keyword evidence="3" id="KW-0804">Transcription</keyword>
<keyword evidence="7" id="KW-1185">Reference proteome</keyword>
<evidence type="ECO:0000313" key="7">
    <source>
        <dbReference type="Proteomes" id="UP000298252"/>
    </source>
</evidence>
<dbReference type="PROSITE" id="PS50987">
    <property type="entry name" value="HTH_ARSR_2"/>
    <property type="match status" value="1"/>
</dbReference>
<dbReference type="PRINTS" id="PR00778">
    <property type="entry name" value="HTHARSR"/>
</dbReference>
<dbReference type="InterPro" id="IPR036388">
    <property type="entry name" value="WH-like_DNA-bd_sf"/>
</dbReference>
<name>A0ABY2HZ41_9MICO</name>
<evidence type="ECO:0000313" key="6">
    <source>
        <dbReference type="EMBL" id="TFB73932.1"/>
    </source>
</evidence>
<dbReference type="PANTHER" id="PTHR33154:SF18">
    <property type="entry name" value="ARSENICAL RESISTANCE OPERON REPRESSOR"/>
    <property type="match status" value="1"/>
</dbReference>
<comment type="caution">
    <text evidence="6">The sequence shown here is derived from an EMBL/GenBank/DDBJ whole genome shotgun (WGS) entry which is preliminary data.</text>
</comment>
<dbReference type="InterPro" id="IPR036390">
    <property type="entry name" value="WH_DNA-bd_sf"/>
</dbReference>
<reference evidence="6 7" key="1">
    <citation type="submission" date="2019-03" db="EMBL/GenBank/DDBJ databases">
        <title>Genomics of glacier-inhabiting Cryobacterium strains.</title>
        <authorList>
            <person name="Liu Q."/>
            <person name="Xin Y.-H."/>
        </authorList>
    </citation>
    <scope>NUCLEOTIDE SEQUENCE [LARGE SCALE GENOMIC DNA]</scope>
    <source>
        <strain evidence="6 7">Hh8</strain>
    </source>
</reference>
<evidence type="ECO:0000256" key="3">
    <source>
        <dbReference type="ARBA" id="ARBA00023163"/>
    </source>
</evidence>
<gene>
    <name evidence="6" type="ORF">E3O21_16795</name>
</gene>
<feature type="region of interest" description="Disordered" evidence="4">
    <location>
        <begin position="1"/>
        <end position="20"/>
    </location>
</feature>
<evidence type="ECO:0000256" key="4">
    <source>
        <dbReference type="SAM" id="MobiDB-lite"/>
    </source>
</evidence>
<dbReference type="SUPFAM" id="SSF46785">
    <property type="entry name" value="Winged helix' DNA-binding domain"/>
    <property type="match status" value="1"/>
</dbReference>
<dbReference type="InterPro" id="IPR011991">
    <property type="entry name" value="ArsR-like_HTH"/>
</dbReference>
<accession>A0ABY2HZ41</accession>
<protein>
    <submittedName>
        <fullName evidence="6">ArsR family transcriptional regulator</fullName>
    </submittedName>
</protein>
<proteinExistence type="predicted"/>
<dbReference type="Proteomes" id="UP000298252">
    <property type="component" value="Unassembled WGS sequence"/>
</dbReference>
<dbReference type="Gene3D" id="1.10.10.10">
    <property type="entry name" value="Winged helix-like DNA-binding domain superfamily/Winged helix DNA-binding domain"/>
    <property type="match status" value="1"/>
</dbReference>
<evidence type="ECO:0000259" key="5">
    <source>
        <dbReference type="PROSITE" id="PS50987"/>
    </source>
</evidence>
<dbReference type="EMBL" id="SOFD01000038">
    <property type="protein sequence ID" value="TFB73932.1"/>
    <property type="molecule type" value="Genomic_DNA"/>
</dbReference>
<feature type="domain" description="HTH arsR-type" evidence="5">
    <location>
        <begin position="24"/>
        <end position="116"/>
    </location>
</feature>
<dbReference type="PROSITE" id="PS00846">
    <property type="entry name" value="HTH_ARSR_1"/>
    <property type="match status" value="1"/>
</dbReference>
<evidence type="ECO:0000256" key="2">
    <source>
        <dbReference type="ARBA" id="ARBA00023125"/>
    </source>
</evidence>
<keyword evidence="1" id="KW-0805">Transcription regulation</keyword>
<sequence>MTDISRRSTDEADACSSPQARATLAPDHADALARSLKALADPARLRIISIVSAHTDQEACVCDLTDQLTLSQPTISHHLKVLVEAGFLARAKRGTWSYYSLVPGSLNSVAGVLAAV</sequence>
<organism evidence="6 7">
    <name type="scientific">Cryobacterium flavum</name>
    <dbReference type="NCBI Taxonomy" id="1424659"/>
    <lineage>
        <taxon>Bacteria</taxon>
        <taxon>Bacillati</taxon>
        <taxon>Actinomycetota</taxon>
        <taxon>Actinomycetes</taxon>
        <taxon>Micrococcales</taxon>
        <taxon>Microbacteriaceae</taxon>
        <taxon>Cryobacterium</taxon>
    </lineage>
</organism>
<dbReference type="Pfam" id="PF01022">
    <property type="entry name" value="HTH_5"/>
    <property type="match status" value="1"/>
</dbReference>
<dbReference type="PANTHER" id="PTHR33154">
    <property type="entry name" value="TRANSCRIPTIONAL REGULATOR, ARSR FAMILY"/>
    <property type="match status" value="1"/>
</dbReference>
<dbReference type="InterPro" id="IPR051081">
    <property type="entry name" value="HTH_MetalResp_TranReg"/>
</dbReference>
<evidence type="ECO:0000256" key="1">
    <source>
        <dbReference type="ARBA" id="ARBA00023015"/>
    </source>
</evidence>
<feature type="compositionally biased region" description="Basic and acidic residues" evidence="4">
    <location>
        <begin position="1"/>
        <end position="10"/>
    </location>
</feature>
<dbReference type="SMART" id="SM00418">
    <property type="entry name" value="HTH_ARSR"/>
    <property type="match status" value="1"/>
</dbReference>
<dbReference type="NCBIfam" id="NF033788">
    <property type="entry name" value="HTH_metalloreg"/>
    <property type="match status" value="1"/>
</dbReference>
<keyword evidence="2" id="KW-0238">DNA-binding</keyword>
<dbReference type="InterPro" id="IPR001845">
    <property type="entry name" value="HTH_ArsR_DNA-bd_dom"/>
</dbReference>
<dbReference type="CDD" id="cd00090">
    <property type="entry name" value="HTH_ARSR"/>
    <property type="match status" value="1"/>
</dbReference>
<dbReference type="InterPro" id="IPR018334">
    <property type="entry name" value="ArsR_HTH"/>
</dbReference>